<dbReference type="InterPro" id="IPR019424">
    <property type="entry name" value="7TM_GPCR_Srsx"/>
</dbReference>
<protein>
    <submittedName>
        <fullName evidence="4">G_PROTEIN_RECEP_F1_2 domain-containing protein</fullName>
    </submittedName>
</protein>
<accession>A0A3P7WI62</accession>
<evidence type="ECO:0000313" key="2">
    <source>
        <dbReference type="EMBL" id="VDO60770.1"/>
    </source>
</evidence>
<dbReference type="Pfam" id="PF10320">
    <property type="entry name" value="7TM_GPCR_Srsx"/>
    <property type="match status" value="1"/>
</dbReference>
<keyword evidence="1" id="KW-1133">Transmembrane helix</keyword>
<reference evidence="2 3" key="1">
    <citation type="submission" date="2018-11" db="EMBL/GenBank/DDBJ databases">
        <authorList>
            <consortium name="Pathogen Informatics"/>
        </authorList>
    </citation>
    <scope>NUCLEOTIDE SEQUENCE [LARGE SCALE GENOMIC DNA]</scope>
</reference>
<proteinExistence type="predicted"/>
<evidence type="ECO:0000313" key="4">
    <source>
        <dbReference type="WBParaSite" id="HPBE_0000429501-mRNA-1"/>
    </source>
</evidence>
<dbReference type="OrthoDB" id="5854064at2759"/>
<keyword evidence="1" id="KW-0812">Transmembrane</keyword>
<dbReference type="AlphaFoldDB" id="A0A183FDH5"/>
<gene>
    <name evidence="2" type="ORF">HPBE_LOCUS4296</name>
</gene>
<feature type="transmembrane region" description="Helical" evidence="1">
    <location>
        <begin position="7"/>
        <end position="25"/>
    </location>
</feature>
<evidence type="ECO:0000256" key="1">
    <source>
        <dbReference type="SAM" id="Phobius"/>
    </source>
</evidence>
<evidence type="ECO:0000313" key="3">
    <source>
        <dbReference type="Proteomes" id="UP000050761"/>
    </source>
</evidence>
<feature type="transmembrane region" description="Helical" evidence="1">
    <location>
        <begin position="37"/>
        <end position="64"/>
    </location>
</feature>
<sequence length="87" mass="9762">MRTVFKPIFVTVALVICGWLLSLLINDIVPAVTQDLYIIMVVNLYAGIPLHIGLTLNVFVYYVIKAGIAPRLLRDPPNPRARSSTRR</sequence>
<dbReference type="WBParaSite" id="HPBE_0000429501-mRNA-1">
    <property type="protein sequence ID" value="HPBE_0000429501-mRNA-1"/>
    <property type="gene ID" value="HPBE_0000429501"/>
</dbReference>
<dbReference type="Proteomes" id="UP000050761">
    <property type="component" value="Unassembled WGS sequence"/>
</dbReference>
<name>A0A183FDH5_HELPZ</name>
<keyword evidence="1" id="KW-0472">Membrane</keyword>
<organism evidence="3 4">
    <name type="scientific">Heligmosomoides polygyrus</name>
    <name type="common">Parasitic roundworm</name>
    <dbReference type="NCBI Taxonomy" id="6339"/>
    <lineage>
        <taxon>Eukaryota</taxon>
        <taxon>Metazoa</taxon>
        <taxon>Ecdysozoa</taxon>
        <taxon>Nematoda</taxon>
        <taxon>Chromadorea</taxon>
        <taxon>Rhabditida</taxon>
        <taxon>Rhabditina</taxon>
        <taxon>Rhabditomorpha</taxon>
        <taxon>Strongyloidea</taxon>
        <taxon>Heligmosomidae</taxon>
        <taxon>Heligmosomoides</taxon>
    </lineage>
</organism>
<keyword evidence="3" id="KW-1185">Reference proteome</keyword>
<reference evidence="4" key="2">
    <citation type="submission" date="2019-09" db="UniProtKB">
        <authorList>
            <consortium name="WormBaseParasite"/>
        </authorList>
    </citation>
    <scope>IDENTIFICATION</scope>
</reference>
<accession>A0A183FDH5</accession>
<dbReference type="EMBL" id="UZAH01025295">
    <property type="protein sequence ID" value="VDO60770.1"/>
    <property type="molecule type" value="Genomic_DNA"/>
</dbReference>